<name>A0A151GT89_DRECN</name>
<accession>A0A151GT89</accession>
<keyword evidence="4" id="KW-1185">Reference proteome</keyword>
<keyword evidence="2" id="KW-0812">Transmembrane</keyword>
<evidence type="ECO:0000313" key="3">
    <source>
        <dbReference type="EMBL" id="KYK60222.1"/>
    </source>
</evidence>
<dbReference type="Proteomes" id="UP000076580">
    <property type="component" value="Chromosome 01"/>
</dbReference>
<evidence type="ECO:0000256" key="2">
    <source>
        <dbReference type="SAM" id="Phobius"/>
    </source>
</evidence>
<sequence length="120" mass="13258">MLLRSTASLARPFLAPATLTFRPLTRQALMLRRSPFTTQSCLREGHKGQPAASKADGKGSAAEESSAQNPSFETNFAGLGLSRGMKIFLIVVVGIFGTMETWMYCKAMWRWWKGEGKKAE</sequence>
<proteinExistence type="predicted"/>
<evidence type="ECO:0000256" key="1">
    <source>
        <dbReference type="SAM" id="MobiDB-lite"/>
    </source>
</evidence>
<keyword evidence="2" id="KW-0472">Membrane</keyword>
<feature type="transmembrane region" description="Helical" evidence="2">
    <location>
        <begin position="87"/>
        <end position="105"/>
    </location>
</feature>
<evidence type="ECO:0000313" key="4">
    <source>
        <dbReference type="Proteomes" id="UP000076580"/>
    </source>
</evidence>
<dbReference type="GeneID" id="63714002"/>
<protein>
    <submittedName>
        <fullName evidence="3">Uncharacterized protein</fullName>
    </submittedName>
</protein>
<dbReference type="AlphaFoldDB" id="A0A151GT89"/>
<feature type="region of interest" description="Disordered" evidence="1">
    <location>
        <begin position="40"/>
        <end position="71"/>
    </location>
</feature>
<keyword evidence="2" id="KW-1133">Transmembrane helix</keyword>
<organism evidence="3 4">
    <name type="scientific">Drechmeria coniospora</name>
    <name type="common">Nematophagous fungus</name>
    <name type="synonym">Meria coniospora</name>
    <dbReference type="NCBI Taxonomy" id="98403"/>
    <lineage>
        <taxon>Eukaryota</taxon>
        <taxon>Fungi</taxon>
        <taxon>Dikarya</taxon>
        <taxon>Ascomycota</taxon>
        <taxon>Pezizomycotina</taxon>
        <taxon>Sordariomycetes</taxon>
        <taxon>Hypocreomycetidae</taxon>
        <taxon>Hypocreales</taxon>
        <taxon>Ophiocordycipitaceae</taxon>
        <taxon>Drechmeria</taxon>
    </lineage>
</organism>
<comment type="caution">
    <text evidence="3">The sequence shown here is derived from an EMBL/GenBank/DDBJ whole genome shotgun (WGS) entry which is preliminary data.</text>
</comment>
<dbReference type="EMBL" id="LAYC01000001">
    <property type="protein sequence ID" value="KYK60222.1"/>
    <property type="molecule type" value="Genomic_DNA"/>
</dbReference>
<reference evidence="3 4" key="1">
    <citation type="journal article" date="2016" name="Sci. Rep.">
        <title>Insights into Adaptations to a Near-Obligate Nematode Endoparasitic Lifestyle from the Finished Genome of Drechmeria coniospora.</title>
        <authorList>
            <person name="Zhang L."/>
            <person name="Zhou Z."/>
            <person name="Guo Q."/>
            <person name="Fokkens L."/>
            <person name="Miskei M."/>
            <person name="Pocsi I."/>
            <person name="Zhang W."/>
            <person name="Chen M."/>
            <person name="Wang L."/>
            <person name="Sun Y."/>
            <person name="Donzelli B.G."/>
            <person name="Gibson D.M."/>
            <person name="Nelson D.R."/>
            <person name="Luo J.G."/>
            <person name="Rep M."/>
            <person name="Liu H."/>
            <person name="Yang S."/>
            <person name="Wang J."/>
            <person name="Krasnoff S.B."/>
            <person name="Xu Y."/>
            <person name="Molnar I."/>
            <person name="Lin M."/>
        </authorList>
    </citation>
    <scope>NUCLEOTIDE SEQUENCE [LARGE SCALE GENOMIC DNA]</scope>
    <source>
        <strain evidence="3 4">ARSEF 6962</strain>
    </source>
</reference>
<gene>
    <name evidence="3" type="ORF">DCS_01359</name>
</gene>
<feature type="compositionally biased region" description="Low complexity" evidence="1">
    <location>
        <begin position="51"/>
        <end position="62"/>
    </location>
</feature>
<dbReference type="RefSeq" id="XP_040659574.1">
    <property type="nucleotide sequence ID" value="XM_040798691.1"/>
</dbReference>
<dbReference type="InParanoid" id="A0A151GT89"/>